<sequence length="93" mass="10250">MLHIIFIKIANGPTSLFTLVLENRAIETKWESDAVAALVWLNRPEVAIACHRGPETGHLRRGSVARVGVISQPFPKKTNPLSLLQLSTTLKPL</sequence>
<organism evidence="1 2">
    <name type="scientific">Agrobacterium vitis</name>
    <name type="common">Rhizobium vitis</name>
    <dbReference type="NCBI Taxonomy" id="373"/>
    <lineage>
        <taxon>Bacteria</taxon>
        <taxon>Pseudomonadati</taxon>
        <taxon>Pseudomonadota</taxon>
        <taxon>Alphaproteobacteria</taxon>
        <taxon>Hyphomicrobiales</taxon>
        <taxon>Rhizobiaceae</taxon>
        <taxon>Rhizobium/Agrobacterium group</taxon>
        <taxon>Agrobacterium</taxon>
    </lineage>
</organism>
<reference evidence="1" key="1">
    <citation type="submission" date="2020-11" db="EMBL/GenBank/DDBJ databases">
        <title>Agrobacterium vitis strain K377 genome.</title>
        <authorList>
            <person name="Xi H."/>
        </authorList>
    </citation>
    <scope>NUCLEOTIDE SEQUENCE</scope>
    <source>
        <strain evidence="1">K377</strain>
    </source>
</reference>
<dbReference type="AlphaFoldDB" id="A0AAE2RCP9"/>
<proteinExistence type="predicted"/>
<dbReference type="RefSeq" id="WP_156587754.1">
    <property type="nucleotide sequence ID" value="NZ_JACXXJ020000003.1"/>
</dbReference>
<gene>
    <name evidence="1" type="ORF">IEI95_007135</name>
</gene>
<accession>A0AAE2RCP9</accession>
<evidence type="ECO:0000313" key="2">
    <source>
        <dbReference type="Proteomes" id="UP000655037"/>
    </source>
</evidence>
<dbReference type="Proteomes" id="UP000655037">
    <property type="component" value="Unassembled WGS sequence"/>
</dbReference>
<protein>
    <submittedName>
        <fullName evidence="1">Uncharacterized protein</fullName>
    </submittedName>
</protein>
<comment type="caution">
    <text evidence="1">The sequence shown here is derived from an EMBL/GenBank/DDBJ whole genome shotgun (WGS) entry which is preliminary data.</text>
</comment>
<dbReference type="EMBL" id="JACXXJ020000003">
    <property type="protein sequence ID" value="MBF2714037.1"/>
    <property type="molecule type" value="Genomic_DNA"/>
</dbReference>
<name>A0AAE2RCP9_AGRVI</name>
<evidence type="ECO:0000313" key="1">
    <source>
        <dbReference type="EMBL" id="MBF2714037.1"/>
    </source>
</evidence>